<keyword evidence="3" id="KW-0479">Metal-binding</keyword>
<comment type="similarity">
    <text evidence="1">Belongs to the isochorismatase family.</text>
</comment>
<evidence type="ECO:0000256" key="5">
    <source>
        <dbReference type="ARBA" id="ARBA00037900"/>
    </source>
</evidence>
<evidence type="ECO:0000256" key="1">
    <source>
        <dbReference type="ARBA" id="ARBA00006336"/>
    </source>
</evidence>
<dbReference type="InterPro" id="IPR036380">
    <property type="entry name" value="Isochorismatase-like_sf"/>
</dbReference>
<dbReference type="CDD" id="cd00431">
    <property type="entry name" value="cysteine_hydrolases"/>
    <property type="match status" value="1"/>
</dbReference>
<dbReference type="GO" id="GO:0046872">
    <property type="term" value="F:metal ion binding"/>
    <property type="evidence" value="ECO:0007669"/>
    <property type="project" value="UniProtKB-KW"/>
</dbReference>
<dbReference type="AlphaFoldDB" id="A0A923NI49"/>
<dbReference type="EC" id="3.5.1.19" evidence="6"/>
<dbReference type="SUPFAM" id="SSF52499">
    <property type="entry name" value="Isochorismatase-like hydrolases"/>
    <property type="match status" value="1"/>
</dbReference>
<evidence type="ECO:0000313" key="10">
    <source>
        <dbReference type="Proteomes" id="UP000602647"/>
    </source>
</evidence>
<evidence type="ECO:0000256" key="4">
    <source>
        <dbReference type="ARBA" id="ARBA00022801"/>
    </source>
</evidence>
<proteinExistence type="inferred from homology"/>
<gene>
    <name evidence="9" type="ORF">H9L42_06420</name>
</gene>
<evidence type="ECO:0000313" key="9">
    <source>
        <dbReference type="EMBL" id="MBC6679458.1"/>
    </source>
</evidence>
<evidence type="ECO:0000256" key="3">
    <source>
        <dbReference type="ARBA" id="ARBA00022723"/>
    </source>
</evidence>
<feature type="domain" description="Isochorismatase-like" evidence="8">
    <location>
        <begin position="4"/>
        <end position="175"/>
    </location>
</feature>
<sequence>MSKLLIVVDMQNDFIDGALGTPQALEIVDSVNQKIKEYDGRGDLVIFTADTHGDDYLKTQEGRNLPVPHCIRDTRGWEISDSLFRPQDSPVIEKDTFGSKELGIMLMELERAGEVPEEIELVGLCTDICVISNAMIVKAFLPEVPVTVDSACCAGATPESHENALRAMEACQIRVI</sequence>
<comment type="pathway">
    <text evidence="5">Cofactor biosynthesis; nicotinate biosynthesis; nicotinate from nicotinamide: step 1/1.</text>
</comment>
<dbReference type="EMBL" id="JACRYT010000004">
    <property type="protein sequence ID" value="MBC6679458.1"/>
    <property type="molecule type" value="Genomic_DNA"/>
</dbReference>
<evidence type="ECO:0000256" key="7">
    <source>
        <dbReference type="ARBA" id="ARBA00043224"/>
    </source>
</evidence>
<dbReference type="GO" id="GO:0008936">
    <property type="term" value="F:nicotinamidase activity"/>
    <property type="evidence" value="ECO:0007669"/>
    <property type="project" value="UniProtKB-EC"/>
</dbReference>
<organism evidence="9 10">
    <name type="scientific">Zhenpiania hominis</name>
    <dbReference type="NCBI Taxonomy" id="2763644"/>
    <lineage>
        <taxon>Bacteria</taxon>
        <taxon>Bacillati</taxon>
        <taxon>Bacillota</taxon>
        <taxon>Clostridia</taxon>
        <taxon>Peptostreptococcales</taxon>
        <taxon>Anaerovoracaceae</taxon>
        <taxon>Zhenpiania</taxon>
    </lineage>
</organism>
<dbReference type="InterPro" id="IPR052347">
    <property type="entry name" value="Isochorismatase_Nicotinamidase"/>
</dbReference>
<dbReference type="PANTHER" id="PTHR11080">
    <property type="entry name" value="PYRAZINAMIDASE/NICOTINAMIDASE"/>
    <property type="match status" value="1"/>
</dbReference>
<dbReference type="Pfam" id="PF00857">
    <property type="entry name" value="Isochorismatase"/>
    <property type="match status" value="1"/>
</dbReference>
<dbReference type="Gene3D" id="3.40.50.850">
    <property type="entry name" value="Isochorismatase-like"/>
    <property type="match status" value="1"/>
</dbReference>
<keyword evidence="2" id="KW-0662">Pyridine nucleotide biosynthesis</keyword>
<dbReference type="GO" id="GO:0019363">
    <property type="term" value="P:pyridine nucleotide biosynthetic process"/>
    <property type="evidence" value="ECO:0007669"/>
    <property type="project" value="UniProtKB-KW"/>
</dbReference>
<protein>
    <recommendedName>
        <fullName evidence="6">nicotinamidase</fullName>
        <ecNumber evidence="6">3.5.1.19</ecNumber>
    </recommendedName>
    <alternativeName>
        <fullName evidence="7">Nicotinamide deamidase</fullName>
    </alternativeName>
</protein>
<comment type="caution">
    <text evidence="9">The sequence shown here is derived from an EMBL/GenBank/DDBJ whole genome shotgun (WGS) entry which is preliminary data.</text>
</comment>
<evidence type="ECO:0000256" key="6">
    <source>
        <dbReference type="ARBA" id="ARBA00039017"/>
    </source>
</evidence>
<reference evidence="9" key="1">
    <citation type="submission" date="2020-08" db="EMBL/GenBank/DDBJ databases">
        <title>Genome public.</title>
        <authorList>
            <person name="Liu C."/>
            <person name="Sun Q."/>
        </authorList>
    </citation>
    <scope>NUCLEOTIDE SEQUENCE</scope>
    <source>
        <strain evidence="9">BX12</strain>
    </source>
</reference>
<accession>A0A923NI49</accession>
<evidence type="ECO:0000256" key="2">
    <source>
        <dbReference type="ARBA" id="ARBA00022642"/>
    </source>
</evidence>
<keyword evidence="10" id="KW-1185">Reference proteome</keyword>
<dbReference type="RefSeq" id="WP_187302560.1">
    <property type="nucleotide sequence ID" value="NZ_JACRYT010000004.1"/>
</dbReference>
<dbReference type="Proteomes" id="UP000602647">
    <property type="component" value="Unassembled WGS sequence"/>
</dbReference>
<evidence type="ECO:0000259" key="8">
    <source>
        <dbReference type="Pfam" id="PF00857"/>
    </source>
</evidence>
<name>A0A923NI49_9FIRM</name>
<dbReference type="InterPro" id="IPR000868">
    <property type="entry name" value="Isochorismatase-like_dom"/>
</dbReference>
<dbReference type="PANTHER" id="PTHR11080:SF2">
    <property type="entry name" value="LD05707P"/>
    <property type="match status" value="1"/>
</dbReference>
<keyword evidence="4 9" id="KW-0378">Hydrolase</keyword>